<protein>
    <recommendedName>
        <fullName evidence="2">FAD synthase</fullName>
        <ecNumber evidence="2">2.7.7.2</ecNumber>
    </recommendedName>
    <alternativeName>
        <fullName evidence="10">FAD pyrophosphorylase</fullName>
    </alternativeName>
    <alternativeName>
        <fullName evidence="11">FMN adenylyltransferase</fullName>
    </alternativeName>
</protein>
<evidence type="ECO:0000256" key="5">
    <source>
        <dbReference type="ARBA" id="ARBA00022679"/>
    </source>
</evidence>
<evidence type="ECO:0000256" key="6">
    <source>
        <dbReference type="ARBA" id="ARBA00022695"/>
    </source>
</evidence>
<dbReference type="InterPro" id="IPR014729">
    <property type="entry name" value="Rossmann-like_a/b/a_fold"/>
</dbReference>
<dbReference type="SUPFAM" id="SSF52402">
    <property type="entry name" value="Adenine nucleotide alpha hydrolases-like"/>
    <property type="match status" value="1"/>
</dbReference>
<sequence length="251" mass="28278">MATTPPPPPAPGQSGCGCDDGDATVGEPSRLSAPPTMSAELLSCVAVSERLIHEIFRRYAPSEIGVAFNGGKDSVVMFELLRRAVTAPVLAQCCIFVVELSDEFDELREFRAWYMQEVARGMALVHQDVGQDMRQSLWKLTEQRPLKVVFMGTRKTDPHGRYQTDAVEKTTPGWPDFLRACPLFHWSVHDVWTYTRLLCVPQCTLYESGYSSLGRSTDTDRNPLLQRHDGSYRPAWELPRDGEEREGRQSQ</sequence>
<feature type="compositionally biased region" description="Pro residues" evidence="13">
    <location>
        <begin position="1"/>
        <end position="11"/>
    </location>
</feature>
<evidence type="ECO:0000256" key="10">
    <source>
        <dbReference type="ARBA" id="ARBA00031145"/>
    </source>
</evidence>
<keyword evidence="8" id="KW-0274">FAD</keyword>
<gene>
    <name evidence="15" type="ORF">NESM_000692000</name>
</gene>
<dbReference type="Pfam" id="PF01507">
    <property type="entry name" value="PAPS_reduct"/>
    <property type="match status" value="1"/>
</dbReference>
<dbReference type="GO" id="GO:0003919">
    <property type="term" value="F:FMN adenylyltransferase activity"/>
    <property type="evidence" value="ECO:0007669"/>
    <property type="project" value="UniProtKB-EC"/>
</dbReference>
<dbReference type="PANTHER" id="PTHR23293:SF9">
    <property type="entry name" value="FAD SYNTHASE"/>
    <property type="match status" value="1"/>
</dbReference>
<dbReference type="Gene3D" id="3.40.50.620">
    <property type="entry name" value="HUPs"/>
    <property type="match status" value="1"/>
</dbReference>
<proteinExistence type="predicted"/>
<dbReference type="GO" id="GO:0006747">
    <property type="term" value="P:FAD biosynthetic process"/>
    <property type="evidence" value="ECO:0007669"/>
    <property type="project" value="TreeGrafter"/>
</dbReference>
<feature type="domain" description="Phosphoadenosine phosphosulphate reductase" evidence="14">
    <location>
        <begin position="65"/>
        <end position="219"/>
    </location>
</feature>
<evidence type="ECO:0000256" key="8">
    <source>
        <dbReference type="ARBA" id="ARBA00022827"/>
    </source>
</evidence>
<dbReference type="GO" id="GO:0005524">
    <property type="term" value="F:ATP binding"/>
    <property type="evidence" value="ECO:0007669"/>
    <property type="project" value="UniProtKB-KW"/>
</dbReference>
<keyword evidence="3" id="KW-0285">Flavoprotein</keyword>
<evidence type="ECO:0000313" key="16">
    <source>
        <dbReference type="Proteomes" id="UP001430356"/>
    </source>
</evidence>
<evidence type="ECO:0000256" key="2">
    <source>
        <dbReference type="ARBA" id="ARBA00012393"/>
    </source>
</evidence>
<evidence type="ECO:0000259" key="14">
    <source>
        <dbReference type="Pfam" id="PF01507"/>
    </source>
</evidence>
<dbReference type="FunFam" id="3.40.50.620:FF:000348">
    <property type="entry name" value="Phosphoadenosine phosphosulfate reductase-like protein"/>
    <property type="match status" value="1"/>
</dbReference>
<evidence type="ECO:0000256" key="12">
    <source>
        <dbReference type="ARBA" id="ARBA00049494"/>
    </source>
</evidence>
<name>A0AAW0EVJ6_9TRYP</name>
<feature type="region of interest" description="Disordered" evidence="13">
    <location>
        <begin position="1"/>
        <end position="34"/>
    </location>
</feature>
<dbReference type="InterPro" id="IPR002500">
    <property type="entry name" value="PAPS_reduct_dom"/>
</dbReference>
<dbReference type="CDD" id="cd23948">
    <property type="entry name" value="FAD_synthase"/>
    <property type="match status" value="1"/>
</dbReference>
<evidence type="ECO:0000256" key="9">
    <source>
        <dbReference type="ARBA" id="ARBA00022840"/>
    </source>
</evidence>
<evidence type="ECO:0000256" key="3">
    <source>
        <dbReference type="ARBA" id="ARBA00022630"/>
    </source>
</evidence>
<keyword evidence="5" id="KW-0808">Transferase</keyword>
<feature type="compositionally biased region" description="Basic and acidic residues" evidence="13">
    <location>
        <begin position="217"/>
        <end position="231"/>
    </location>
</feature>
<keyword evidence="9" id="KW-0067">ATP-binding</keyword>
<keyword evidence="7" id="KW-0547">Nucleotide-binding</keyword>
<evidence type="ECO:0000256" key="1">
    <source>
        <dbReference type="ARBA" id="ARBA00004726"/>
    </source>
</evidence>
<dbReference type="EC" id="2.7.7.2" evidence="2"/>
<evidence type="ECO:0000313" key="15">
    <source>
        <dbReference type="EMBL" id="KAK7197434.1"/>
    </source>
</evidence>
<comment type="caution">
    <text evidence="15">The sequence shown here is derived from an EMBL/GenBank/DDBJ whole genome shotgun (WGS) entry which is preliminary data.</text>
</comment>
<feature type="region of interest" description="Disordered" evidence="13">
    <location>
        <begin position="214"/>
        <end position="251"/>
    </location>
</feature>
<feature type="compositionally biased region" description="Basic and acidic residues" evidence="13">
    <location>
        <begin position="238"/>
        <end position="251"/>
    </location>
</feature>
<dbReference type="EMBL" id="JAECZO010000106">
    <property type="protein sequence ID" value="KAK7197434.1"/>
    <property type="molecule type" value="Genomic_DNA"/>
</dbReference>
<evidence type="ECO:0000256" key="11">
    <source>
        <dbReference type="ARBA" id="ARBA00031871"/>
    </source>
</evidence>
<comment type="pathway">
    <text evidence="1">Cofactor biosynthesis; FAD biosynthesis; FAD from FMN: step 1/1.</text>
</comment>
<dbReference type="PANTHER" id="PTHR23293">
    <property type="entry name" value="FAD SYNTHETASE-RELATED FMN ADENYLYLTRANSFERASE"/>
    <property type="match status" value="1"/>
</dbReference>
<keyword evidence="4" id="KW-0288">FMN</keyword>
<keyword evidence="16" id="KW-1185">Reference proteome</keyword>
<evidence type="ECO:0000256" key="4">
    <source>
        <dbReference type="ARBA" id="ARBA00022643"/>
    </source>
</evidence>
<evidence type="ECO:0000256" key="13">
    <source>
        <dbReference type="SAM" id="MobiDB-lite"/>
    </source>
</evidence>
<organism evidence="15 16">
    <name type="scientific">Novymonas esmeraldas</name>
    <dbReference type="NCBI Taxonomy" id="1808958"/>
    <lineage>
        <taxon>Eukaryota</taxon>
        <taxon>Discoba</taxon>
        <taxon>Euglenozoa</taxon>
        <taxon>Kinetoplastea</taxon>
        <taxon>Metakinetoplastina</taxon>
        <taxon>Trypanosomatida</taxon>
        <taxon>Trypanosomatidae</taxon>
        <taxon>Novymonas</taxon>
    </lineage>
</organism>
<dbReference type="Proteomes" id="UP001430356">
    <property type="component" value="Unassembled WGS sequence"/>
</dbReference>
<dbReference type="AlphaFoldDB" id="A0AAW0EVJ6"/>
<reference evidence="15 16" key="1">
    <citation type="journal article" date="2021" name="MBio">
        <title>A New Model Trypanosomatid, Novymonas esmeraldas: Genomic Perception of Its 'Candidatus Pandoraea novymonadis' Endosymbiont.</title>
        <authorList>
            <person name="Zakharova A."/>
            <person name="Saura A."/>
            <person name="Butenko A."/>
            <person name="Podesvova L."/>
            <person name="Warmusova S."/>
            <person name="Kostygov A.Y."/>
            <person name="Nenarokova A."/>
            <person name="Lukes J."/>
            <person name="Opperdoes F.R."/>
            <person name="Yurchenko V."/>
        </authorList>
    </citation>
    <scope>NUCLEOTIDE SEQUENCE [LARGE SCALE GENOMIC DNA]</scope>
    <source>
        <strain evidence="15 16">E262AT.01</strain>
    </source>
</reference>
<evidence type="ECO:0000256" key="7">
    <source>
        <dbReference type="ARBA" id="ARBA00022741"/>
    </source>
</evidence>
<comment type="catalytic activity">
    <reaction evidence="12">
        <text>FMN + ATP + H(+) = FAD + diphosphate</text>
        <dbReference type="Rhea" id="RHEA:17237"/>
        <dbReference type="ChEBI" id="CHEBI:15378"/>
        <dbReference type="ChEBI" id="CHEBI:30616"/>
        <dbReference type="ChEBI" id="CHEBI:33019"/>
        <dbReference type="ChEBI" id="CHEBI:57692"/>
        <dbReference type="ChEBI" id="CHEBI:58210"/>
        <dbReference type="EC" id="2.7.7.2"/>
    </reaction>
</comment>
<keyword evidence="6" id="KW-0548">Nucleotidyltransferase</keyword>
<accession>A0AAW0EVJ6</accession>